<feature type="signal peptide" evidence="6">
    <location>
        <begin position="1"/>
        <end position="19"/>
    </location>
</feature>
<dbReference type="InterPro" id="IPR036179">
    <property type="entry name" value="Ig-like_dom_sf"/>
</dbReference>
<dbReference type="AlphaFoldDB" id="A0A7J6DDM7"/>
<dbReference type="EMBL" id="JAAMOB010000002">
    <property type="protein sequence ID" value="KAF4117426.1"/>
    <property type="molecule type" value="Genomic_DNA"/>
</dbReference>
<evidence type="ECO:0000256" key="3">
    <source>
        <dbReference type="ARBA" id="ARBA00023170"/>
    </source>
</evidence>
<dbReference type="Gene3D" id="2.60.40.10">
    <property type="entry name" value="Immunoglobulins"/>
    <property type="match status" value="2"/>
</dbReference>
<protein>
    <recommendedName>
        <fullName evidence="7">Ig-like domain-containing protein</fullName>
    </recommendedName>
</protein>
<sequence length="316" mass="34859">MIIICSVLTFVLSLSYGEANKSPVSSDKASVSLNEGSNATLSCTFDESAYRLHWYRQQTGSKLEFLLLIDKSTKFVVPASPPLPQMSTSLHNNNHVDLIISSAAVSDSVLYYCALQPTPEEGILFFSGSLMYKELKTHHGRSNLATGWSSRLKSQCSSQEKAHQSLSFHSIMLLCAVVIFSVLAGDSLGDLITSRDSEKQAQDESADANTIKPLIPEKHVTAGDNVTLTCDYSGRVNTLQWYRQYPGSRIEFLIFVTELNGRSEPALRLSSVADERNKHMNLSIFQTEMEDSALYYCALVPTVTGNTATLHKNLKS</sequence>
<proteinExistence type="predicted"/>
<evidence type="ECO:0000259" key="7">
    <source>
        <dbReference type="PROSITE" id="PS50835"/>
    </source>
</evidence>
<keyword evidence="9" id="KW-1185">Reference proteome</keyword>
<feature type="chain" id="PRO_5029484837" description="Ig-like domain-containing protein" evidence="6">
    <location>
        <begin position="20"/>
        <end position="316"/>
    </location>
</feature>
<evidence type="ECO:0000313" key="8">
    <source>
        <dbReference type="EMBL" id="KAF4117426.1"/>
    </source>
</evidence>
<dbReference type="PANTHER" id="PTHR19367:SF18">
    <property type="entry name" value="T CELL RECEPTOR ALPHA VARIABLE 16"/>
    <property type="match status" value="1"/>
</dbReference>
<evidence type="ECO:0000256" key="4">
    <source>
        <dbReference type="ARBA" id="ARBA00023319"/>
    </source>
</evidence>
<feature type="domain" description="Ig-like" evidence="7">
    <location>
        <begin position="23"/>
        <end position="113"/>
    </location>
</feature>
<dbReference type="InterPro" id="IPR013783">
    <property type="entry name" value="Ig-like_fold"/>
</dbReference>
<keyword evidence="1 6" id="KW-0732">Signal</keyword>
<name>A0A7J6DDM7_9TELE</name>
<dbReference type="PROSITE" id="PS50835">
    <property type="entry name" value="IG_LIKE"/>
    <property type="match status" value="2"/>
</dbReference>
<dbReference type="SMART" id="SM00409">
    <property type="entry name" value="IG"/>
    <property type="match status" value="2"/>
</dbReference>
<dbReference type="InterPro" id="IPR007110">
    <property type="entry name" value="Ig-like_dom"/>
</dbReference>
<keyword evidence="3" id="KW-0675">Receptor</keyword>
<organism evidence="8 9">
    <name type="scientific">Onychostoma macrolepis</name>
    <dbReference type="NCBI Taxonomy" id="369639"/>
    <lineage>
        <taxon>Eukaryota</taxon>
        <taxon>Metazoa</taxon>
        <taxon>Chordata</taxon>
        <taxon>Craniata</taxon>
        <taxon>Vertebrata</taxon>
        <taxon>Euteleostomi</taxon>
        <taxon>Actinopterygii</taxon>
        <taxon>Neopterygii</taxon>
        <taxon>Teleostei</taxon>
        <taxon>Ostariophysi</taxon>
        <taxon>Cypriniformes</taxon>
        <taxon>Cyprinidae</taxon>
        <taxon>Acrossocheilinae</taxon>
        <taxon>Onychostoma</taxon>
    </lineage>
</organism>
<evidence type="ECO:0000313" key="9">
    <source>
        <dbReference type="Proteomes" id="UP000579812"/>
    </source>
</evidence>
<keyword evidence="5" id="KW-0391">Immunity</keyword>
<keyword evidence="2" id="KW-1064">Adaptive immunity</keyword>
<dbReference type="PANTHER" id="PTHR19367">
    <property type="entry name" value="T-CELL RECEPTOR ALPHA CHAIN V REGION"/>
    <property type="match status" value="1"/>
</dbReference>
<dbReference type="GO" id="GO:0042101">
    <property type="term" value="C:T cell receptor complex"/>
    <property type="evidence" value="ECO:0007669"/>
    <property type="project" value="UniProtKB-KW"/>
</dbReference>
<evidence type="ECO:0000256" key="2">
    <source>
        <dbReference type="ARBA" id="ARBA00023130"/>
    </source>
</evidence>
<dbReference type="Pfam" id="PF07686">
    <property type="entry name" value="V-set"/>
    <property type="match status" value="2"/>
</dbReference>
<dbReference type="Proteomes" id="UP000579812">
    <property type="component" value="Unassembled WGS sequence"/>
</dbReference>
<dbReference type="SUPFAM" id="SSF48726">
    <property type="entry name" value="Immunoglobulin"/>
    <property type="match status" value="2"/>
</dbReference>
<reference evidence="8 9" key="1">
    <citation type="submission" date="2020-04" db="EMBL/GenBank/DDBJ databases">
        <title>Chromosome-level genome assembly of a cyprinid fish Onychostoma macrolepis by integration of Nanopore Sequencing, Bionano and Hi-C technology.</title>
        <authorList>
            <person name="Wang D."/>
        </authorList>
    </citation>
    <scope>NUCLEOTIDE SEQUENCE [LARGE SCALE GENOMIC DNA]</scope>
    <source>
        <strain evidence="8">SWU-2019</strain>
        <tissue evidence="8">Muscle</tissue>
    </source>
</reference>
<dbReference type="InterPro" id="IPR013106">
    <property type="entry name" value="Ig_V-set"/>
</dbReference>
<keyword evidence="4" id="KW-0393">Immunoglobulin domain</keyword>
<gene>
    <name evidence="8" type="ORF">G5714_001979</name>
</gene>
<feature type="domain" description="Ig-like" evidence="7">
    <location>
        <begin position="213"/>
        <end position="315"/>
    </location>
</feature>
<dbReference type="GO" id="GO:0002250">
    <property type="term" value="P:adaptive immune response"/>
    <property type="evidence" value="ECO:0007669"/>
    <property type="project" value="UniProtKB-KW"/>
</dbReference>
<dbReference type="InterPro" id="IPR051287">
    <property type="entry name" value="TCR_variable_region"/>
</dbReference>
<accession>A0A7J6DDM7</accession>
<dbReference type="CDD" id="cd00099">
    <property type="entry name" value="IgV"/>
    <property type="match status" value="1"/>
</dbReference>
<evidence type="ECO:0000256" key="6">
    <source>
        <dbReference type="SAM" id="SignalP"/>
    </source>
</evidence>
<dbReference type="InterPro" id="IPR003599">
    <property type="entry name" value="Ig_sub"/>
</dbReference>
<evidence type="ECO:0000256" key="1">
    <source>
        <dbReference type="ARBA" id="ARBA00022729"/>
    </source>
</evidence>
<comment type="caution">
    <text evidence="8">The sequence shown here is derived from an EMBL/GenBank/DDBJ whole genome shotgun (WGS) entry which is preliminary data.</text>
</comment>
<dbReference type="SMART" id="SM00406">
    <property type="entry name" value="IGv"/>
    <property type="match status" value="2"/>
</dbReference>
<evidence type="ECO:0000256" key="5">
    <source>
        <dbReference type="ARBA" id="ARBA00043266"/>
    </source>
</evidence>
<keyword evidence="5" id="KW-1279">T cell receptor</keyword>